<accession>A0ABQ6BVY0</accession>
<evidence type="ECO:0000313" key="2">
    <source>
        <dbReference type="EMBL" id="GLS06130.1"/>
    </source>
</evidence>
<dbReference type="Proteomes" id="UP001156836">
    <property type="component" value="Unassembled WGS sequence"/>
</dbReference>
<gene>
    <name evidence="2" type="ORF">GCM10007860_32970</name>
</gene>
<proteinExistence type="predicted"/>
<protein>
    <submittedName>
        <fullName evidence="2">Uncharacterized protein</fullName>
    </submittedName>
</protein>
<comment type="caution">
    <text evidence="2">The sequence shown here is derived from an EMBL/GenBank/DDBJ whole genome shotgun (WGS) entry which is preliminary data.</text>
</comment>
<feature type="region of interest" description="Disordered" evidence="1">
    <location>
        <begin position="58"/>
        <end position="94"/>
    </location>
</feature>
<keyword evidence="3" id="KW-1185">Reference proteome</keyword>
<reference evidence="3" key="1">
    <citation type="journal article" date="2019" name="Int. J. Syst. Evol. Microbiol.">
        <title>The Global Catalogue of Microorganisms (GCM) 10K type strain sequencing project: providing services to taxonomists for standard genome sequencing and annotation.</title>
        <authorList>
            <consortium name="The Broad Institute Genomics Platform"/>
            <consortium name="The Broad Institute Genome Sequencing Center for Infectious Disease"/>
            <person name="Wu L."/>
            <person name="Ma J."/>
        </authorList>
    </citation>
    <scope>NUCLEOTIDE SEQUENCE [LARGE SCALE GENOMIC DNA]</scope>
    <source>
        <strain evidence="3">NBRC 104970</strain>
    </source>
</reference>
<sequence>MGGEAGERGIEQAGAHVLIGGAGRPATGAGRWGGGHPLKLINDLINFKAEHRHSAVAWGESGGKGRRQGGEAYIGGVRASIRPTRPPTRSRPGR</sequence>
<organism evidence="2 3">
    <name type="scientific">Chitiniphilus shinanonensis</name>
    <dbReference type="NCBI Taxonomy" id="553088"/>
    <lineage>
        <taxon>Bacteria</taxon>
        <taxon>Pseudomonadati</taxon>
        <taxon>Pseudomonadota</taxon>
        <taxon>Betaproteobacteria</taxon>
        <taxon>Neisseriales</taxon>
        <taxon>Chitinibacteraceae</taxon>
        <taxon>Chitiniphilus</taxon>
    </lineage>
</organism>
<evidence type="ECO:0000256" key="1">
    <source>
        <dbReference type="SAM" id="MobiDB-lite"/>
    </source>
</evidence>
<evidence type="ECO:0000313" key="3">
    <source>
        <dbReference type="Proteomes" id="UP001156836"/>
    </source>
</evidence>
<name>A0ABQ6BVY0_9NEIS</name>
<dbReference type="EMBL" id="BSOZ01000096">
    <property type="protein sequence ID" value="GLS06130.1"/>
    <property type="molecule type" value="Genomic_DNA"/>
</dbReference>